<dbReference type="EMBL" id="JACJJC010000001">
    <property type="protein sequence ID" value="MBM6702974.1"/>
    <property type="molecule type" value="Genomic_DNA"/>
</dbReference>
<dbReference type="RefSeq" id="WP_205101369.1">
    <property type="nucleotide sequence ID" value="NZ_JACJJC010000001.1"/>
</dbReference>
<evidence type="ECO:0000313" key="1">
    <source>
        <dbReference type="EMBL" id="MBM6702974.1"/>
    </source>
</evidence>
<organism evidence="1 2">
    <name type="scientific">Sutterella massiliensis</name>
    <dbReference type="NCBI Taxonomy" id="1816689"/>
    <lineage>
        <taxon>Bacteria</taxon>
        <taxon>Pseudomonadati</taxon>
        <taxon>Pseudomonadota</taxon>
        <taxon>Betaproteobacteria</taxon>
        <taxon>Burkholderiales</taxon>
        <taxon>Sutterellaceae</taxon>
        <taxon>Sutterella</taxon>
    </lineage>
</organism>
<reference evidence="1 2" key="1">
    <citation type="journal article" date="2021" name="Sci. Rep.">
        <title>The distribution of antibiotic resistance genes in chicken gut microbiota commensals.</title>
        <authorList>
            <person name="Juricova H."/>
            <person name="Matiasovicova J."/>
            <person name="Kubasova T."/>
            <person name="Cejkova D."/>
            <person name="Rychlik I."/>
        </authorList>
    </citation>
    <scope>NUCLEOTIDE SEQUENCE [LARGE SCALE GENOMIC DNA]</scope>
    <source>
        <strain evidence="1 2">An829</strain>
    </source>
</reference>
<proteinExistence type="predicted"/>
<evidence type="ECO:0000313" key="2">
    <source>
        <dbReference type="Proteomes" id="UP000715095"/>
    </source>
</evidence>
<sequence>MNGPVPPERWLRADGTTVACTESIKVLEENWHEAVELLQAMYEDAVLLGVGKVAFKEAMHGLVDALECEYAEKQAPEREEEEK</sequence>
<keyword evidence="2" id="KW-1185">Reference proteome</keyword>
<gene>
    <name evidence="1" type="ORF">H6A60_00400</name>
</gene>
<comment type="caution">
    <text evidence="1">The sequence shown here is derived from an EMBL/GenBank/DDBJ whole genome shotgun (WGS) entry which is preliminary data.</text>
</comment>
<protein>
    <submittedName>
        <fullName evidence="1">Uncharacterized protein</fullName>
    </submittedName>
</protein>
<accession>A0ABS2DNP5</accession>
<dbReference type="Proteomes" id="UP000715095">
    <property type="component" value="Unassembled WGS sequence"/>
</dbReference>
<name>A0ABS2DNP5_9BURK</name>